<comment type="pathway">
    <text evidence="3">One-carbon metabolism; methylamine degradation.</text>
</comment>
<evidence type="ECO:0000256" key="6">
    <source>
        <dbReference type="ARBA" id="ARBA00022989"/>
    </source>
</evidence>
<dbReference type="STRING" id="439228.SAMN06295920_104322"/>
<feature type="transmembrane region" description="Helical" evidence="8">
    <location>
        <begin position="138"/>
        <end position="157"/>
    </location>
</feature>
<dbReference type="RefSeq" id="WP_079648212.1">
    <property type="nucleotide sequence ID" value="NZ_FUYM01000004.1"/>
</dbReference>
<evidence type="ECO:0000256" key="8">
    <source>
        <dbReference type="SAM" id="Phobius"/>
    </source>
</evidence>
<feature type="transmembrane region" description="Helical" evidence="8">
    <location>
        <begin position="68"/>
        <end position="85"/>
    </location>
</feature>
<dbReference type="EMBL" id="FUYM01000004">
    <property type="protein sequence ID" value="SKB63043.1"/>
    <property type="molecule type" value="Genomic_DNA"/>
</dbReference>
<sequence length="166" mass="16561">MASPLALFLAVVLLTAAAHKLAARDRLATAAARLAGVAPALGQPLSLAAAAVEAGAGLALAVPAARPAGAIVAALLWTAYAVLLWRAHRAGRAFDCGCSFGAQPKIVTLYPVRRAAVLALLAIVAALLPAAMPGALDLFAALAFFALYLAAGELAAVSSTGRSLAR</sequence>
<protein>
    <recommendedName>
        <fullName evidence="4">Methylamine utilization protein MauE</fullName>
    </recommendedName>
</protein>
<name>A0A1T5CUM8_9SPHN</name>
<accession>A0A1T5CUM8</accession>
<feature type="transmembrane region" description="Helical" evidence="8">
    <location>
        <begin position="115"/>
        <end position="132"/>
    </location>
</feature>
<dbReference type="GO" id="GO:0016020">
    <property type="term" value="C:membrane"/>
    <property type="evidence" value="ECO:0007669"/>
    <property type="project" value="UniProtKB-SubCell"/>
</dbReference>
<gene>
    <name evidence="10" type="ORF">SAMN06295920_104322</name>
</gene>
<evidence type="ECO:0000256" key="7">
    <source>
        <dbReference type="ARBA" id="ARBA00023136"/>
    </source>
</evidence>
<evidence type="ECO:0000313" key="11">
    <source>
        <dbReference type="Proteomes" id="UP000189818"/>
    </source>
</evidence>
<proteinExistence type="predicted"/>
<keyword evidence="6 8" id="KW-1133">Transmembrane helix</keyword>
<evidence type="ECO:0000256" key="4">
    <source>
        <dbReference type="ARBA" id="ARBA00019078"/>
    </source>
</evidence>
<feature type="domain" description="Methylamine utilisation protein MauE" evidence="9">
    <location>
        <begin position="5"/>
        <end position="126"/>
    </location>
</feature>
<dbReference type="Proteomes" id="UP000189818">
    <property type="component" value="Unassembled WGS sequence"/>
</dbReference>
<evidence type="ECO:0000313" key="10">
    <source>
        <dbReference type="EMBL" id="SKB63043.1"/>
    </source>
</evidence>
<evidence type="ECO:0000256" key="2">
    <source>
        <dbReference type="ARBA" id="ARBA00004141"/>
    </source>
</evidence>
<reference evidence="11" key="1">
    <citation type="submission" date="2017-02" db="EMBL/GenBank/DDBJ databases">
        <authorList>
            <person name="Varghese N."/>
            <person name="Submissions S."/>
        </authorList>
    </citation>
    <scope>NUCLEOTIDE SEQUENCE [LARGE SCALE GENOMIC DNA]</scope>
    <source>
        <strain evidence="11">UM2</strain>
    </source>
</reference>
<evidence type="ECO:0000259" key="9">
    <source>
        <dbReference type="Pfam" id="PF07291"/>
    </source>
</evidence>
<organism evidence="10 11">
    <name type="scientific">Rhizorhabdus histidinilytica</name>
    <dbReference type="NCBI Taxonomy" id="439228"/>
    <lineage>
        <taxon>Bacteria</taxon>
        <taxon>Pseudomonadati</taxon>
        <taxon>Pseudomonadota</taxon>
        <taxon>Alphaproteobacteria</taxon>
        <taxon>Sphingomonadales</taxon>
        <taxon>Sphingomonadaceae</taxon>
        <taxon>Rhizorhabdus</taxon>
    </lineage>
</organism>
<dbReference type="GO" id="GO:0030416">
    <property type="term" value="P:methylamine metabolic process"/>
    <property type="evidence" value="ECO:0007669"/>
    <property type="project" value="InterPro"/>
</dbReference>
<dbReference type="AlphaFoldDB" id="A0A1T5CUM8"/>
<evidence type="ECO:0000256" key="5">
    <source>
        <dbReference type="ARBA" id="ARBA00022692"/>
    </source>
</evidence>
<comment type="subcellular location">
    <subcellularLocation>
        <location evidence="2">Membrane</location>
        <topology evidence="2">Multi-pass membrane protein</topology>
    </subcellularLocation>
</comment>
<keyword evidence="5 8" id="KW-0812">Transmembrane</keyword>
<dbReference type="UniPathway" id="UPA00895"/>
<evidence type="ECO:0000256" key="3">
    <source>
        <dbReference type="ARBA" id="ARBA00004856"/>
    </source>
</evidence>
<dbReference type="InterPro" id="IPR009908">
    <property type="entry name" value="Methylamine_util_MauE"/>
</dbReference>
<dbReference type="Pfam" id="PF07291">
    <property type="entry name" value="MauE"/>
    <property type="match status" value="1"/>
</dbReference>
<keyword evidence="7 8" id="KW-0472">Membrane</keyword>
<keyword evidence="11" id="KW-1185">Reference proteome</keyword>
<evidence type="ECO:0000256" key="1">
    <source>
        <dbReference type="ARBA" id="ARBA00003475"/>
    </source>
</evidence>
<comment type="function">
    <text evidence="1">May be specifically involved in the processing, transport, and/or maturation of the MADH beta-subunit.</text>
</comment>